<evidence type="ECO:0000256" key="2">
    <source>
        <dbReference type="SAM" id="Phobius"/>
    </source>
</evidence>
<feature type="transmembrane region" description="Helical" evidence="2">
    <location>
        <begin position="575"/>
        <end position="595"/>
    </location>
</feature>
<protein>
    <recommendedName>
        <fullName evidence="5">C-type lectin domain-containing protein</fullName>
    </recommendedName>
</protein>
<reference evidence="3 4" key="1">
    <citation type="journal article" date="2012" name="Genome Biol.">
        <title>Genome and low-iron response of an oceanic diatom adapted to chronic iron limitation.</title>
        <authorList>
            <person name="Lommer M."/>
            <person name="Specht M."/>
            <person name="Roy A.S."/>
            <person name="Kraemer L."/>
            <person name="Andreson R."/>
            <person name="Gutowska M.A."/>
            <person name="Wolf J."/>
            <person name="Bergner S.V."/>
            <person name="Schilhabel M.B."/>
            <person name="Klostermeier U.C."/>
            <person name="Beiko R.G."/>
            <person name="Rosenstiel P."/>
            <person name="Hippler M."/>
            <person name="Laroche J."/>
        </authorList>
    </citation>
    <scope>NUCLEOTIDE SEQUENCE [LARGE SCALE GENOMIC DNA]</scope>
    <source>
        <strain evidence="3 4">CCMP1005</strain>
    </source>
</reference>
<feature type="non-terminal residue" evidence="3">
    <location>
        <position position="1"/>
    </location>
</feature>
<feature type="coiled-coil region" evidence="1">
    <location>
        <begin position="702"/>
        <end position="736"/>
    </location>
</feature>
<accession>K0R731</accession>
<evidence type="ECO:0000313" key="4">
    <source>
        <dbReference type="Proteomes" id="UP000266841"/>
    </source>
</evidence>
<comment type="caution">
    <text evidence="3">The sequence shown here is derived from an EMBL/GenBank/DDBJ whole genome shotgun (WGS) entry which is preliminary data.</text>
</comment>
<dbReference type="EMBL" id="AGNL01045558">
    <property type="protein sequence ID" value="EJK48670.1"/>
    <property type="molecule type" value="Genomic_DNA"/>
</dbReference>
<proteinExistence type="predicted"/>
<dbReference type="AlphaFoldDB" id="K0R731"/>
<name>K0R731_THAOC</name>
<dbReference type="Proteomes" id="UP000266841">
    <property type="component" value="Unassembled WGS sequence"/>
</dbReference>
<gene>
    <name evidence="3" type="ORF">THAOC_32513</name>
</gene>
<keyword evidence="2" id="KW-1133">Transmembrane helix</keyword>
<sequence>PKLINENGPGIESQNTVDTLLSINLPNGYKFDQSNQGVKSFDGYEYASFDSFPGEVEDNEGAWYLELEDNMNWMACAGGVNCREEEAVQISSTELHPFVCCADAMPDLPTPAASVGWRPPHSSQADICPNSFQKGTFAADPLCEHRTYSEAVQACSTIGGRLCTVNELEAGCASSGSGFSGSGPGCGDHGSMSWSTVFAYQYHVVTGCLSSQNNLDVATSAMETYDDSISLLLGSRTSLGALQSVAAAVNDPAKGPERIPGKQYFHDEILLKSSNLRDGVKVTAVWIPQGHPRILDKQAAWHTGMSAEACDNVGGSWFRSPCITLKECIDDRVTDPNHDGYSRSFEEFVSGVPEAVLTRKIRIWHDHADFLVITQVQVIDEDGINHSLESSSSQSSTFETFSASNAINGDLEDYAQTEMESDAWIEIVLEESLILNELLIYTTEEGLKHMSASHITLFDNADVVVGQYQLGDVSMLNSLEVRIHGRDFENPNPILVGGFVIDDEKNEEECQNAREQLDFDPDHPVRIVSSSAATRLQTHITDIRFTVPPDLEFIELVDKSKFLEGKGVEKKDTPALVIIGAAVCLLAYLVVWLILELTAYLAKIGYHIISILIEGLSIAKTDFAKEWPSVGSQVNKFTNCMSSLNSLDITRDTNGPTAKELLVTEHADCRCVLYPNDDDPRWAGTCETEFDVTTQRTRRLLLENMGKQMMTELNEIEETEDEILKSLSEIKRAMNISEQKMRPKMRSKSSKVSKATPIVEAAEADIIEEAAEAYVIKQAAEANDGTMTTNVFDTLANEVGAVKTKVESMDDKMKTLEAMMAQIIELVTPEEVTD</sequence>
<evidence type="ECO:0000256" key="1">
    <source>
        <dbReference type="SAM" id="Coils"/>
    </source>
</evidence>
<keyword evidence="1" id="KW-0175">Coiled coil</keyword>
<organism evidence="3 4">
    <name type="scientific">Thalassiosira oceanica</name>
    <name type="common">Marine diatom</name>
    <dbReference type="NCBI Taxonomy" id="159749"/>
    <lineage>
        <taxon>Eukaryota</taxon>
        <taxon>Sar</taxon>
        <taxon>Stramenopiles</taxon>
        <taxon>Ochrophyta</taxon>
        <taxon>Bacillariophyta</taxon>
        <taxon>Coscinodiscophyceae</taxon>
        <taxon>Thalassiosirophycidae</taxon>
        <taxon>Thalassiosirales</taxon>
        <taxon>Thalassiosiraceae</taxon>
        <taxon>Thalassiosira</taxon>
    </lineage>
</organism>
<keyword evidence="4" id="KW-1185">Reference proteome</keyword>
<evidence type="ECO:0000313" key="3">
    <source>
        <dbReference type="EMBL" id="EJK48670.1"/>
    </source>
</evidence>
<keyword evidence="2" id="KW-0812">Transmembrane</keyword>
<keyword evidence="2" id="KW-0472">Membrane</keyword>
<evidence type="ECO:0008006" key="5">
    <source>
        <dbReference type="Google" id="ProtNLM"/>
    </source>
</evidence>
<dbReference type="Gene3D" id="2.60.120.260">
    <property type="entry name" value="Galactose-binding domain-like"/>
    <property type="match status" value="1"/>
</dbReference>